<dbReference type="GO" id="GO:0032259">
    <property type="term" value="P:methylation"/>
    <property type="evidence" value="ECO:0007669"/>
    <property type="project" value="UniProtKB-KW"/>
</dbReference>
<keyword evidence="1" id="KW-0808">Transferase</keyword>
<dbReference type="AlphaFoldDB" id="A0A4R2R9A0"/>
<dbReference type="Pfam" id="PF13489">
    <property type="entry name" value="Methyltransf_23"/>
    <property type="match status" value="1"/>
</dbReference>
<dbReference type="SUPFAM" id="SSF53335">
    <property type="entry name" value="S-adenosyl-L-methionine-dependent methyltransferases"/>
    <property type="match status" value="1"/>
</dbReference>
<dbReference type="Proteomes" id="UP000295050">
    <property type="component" value="Unassembled WGS sequence"/>
</dbReference>
<sequence>MTLRELYAQHALPVFQNRMYDSAAEARDCPKGDMRLVEDMETGLVYNAAFQPELLDYDANYQNEQGLSPAFRAHLDGAADLVEAHMGREALVEVGCGKGTFLDLLLARGVDVTGFDPTYEGNSPRVRKVYFNEDLGISGNGLILRHVLEHIPDPVGFLHRLAAANGHKGLIYIEVPCFDWICRNRAWFDIFYEHVNYFRLGDFARMFGRTLHLARSFGGQYLSVVADLSTLCVPRRDPDDAADLPADFIDRFRAETSGAQGGNVVWGGASKGVIYALMRERAGNPVARVIDINPAKQGRFLAATGLQVLSPEAGLAELPDNSVITVMNPNYLDEVRAMAGPRFICKGMSDD</sequence>
<reference evidence="1 2" key="1">
    <citation type="submission" date="2019-03" db="EMBL/GenBank/DDBJ databases">
        <title>Genomic Encyclopedia of Type Strains, Phase IV (KMG-IV): sequencing the most valuable type-strain genomes for metagenomic binning, comparative biology and taxonomic classification.</title>
        <authorList>
            <person name="Goeker M."/>
        </authorList>
    </citation>
    <scope>NUCLEOTIDE SEQUENCE [LARGE SCALE GENOMIC DNA]</scope>
    <source>
        <strain evidence="1 2">DSM 24766</strain>
    </source>
</reference>
<evidence type="ECO:0000313" key="1">
    <source>
        <dbReference type="EMBL" id="TCP59802.1"/>
    </source>
</evidence>
<keyword evidence="2" id="KW-1185">Reference proteome</keyword>
<proteinExistence type="predicted"/>
<name>A0A4R2R9A0_9RHOB</name>
<keyword evidence="1" id="KW-0489">Methyltransferase</keyword>
<dbReference type="EMBL" id="SLXU01000015">
    <property type="protein sequence ID" value="TCP59802.1"/>
    <property type="molecule type" value="Genomic_DNA"/>
</dbReference>
<gene>
    <name evidence="1" type="ORF">EV663_11512</name>
</gene>
<dbReference type="GO" id="GO:0008168">
    <property type="term" value="F:methyltransferase activity"/>
    <property type="evidence" value="ECO:0007669"/>
    <property type="project" value="UniProtKB-KW"/>
</dbReference>
<protein>
    <submittedName>
        <fullName evidence="1">Methyltransferase family protein</fullName>
    </submittedName>
</protein>
<dbReference type="InterPro" id="IPR029063">
    <property type="entry name" value="SAM-dependent_MTases_sf"/>
</dbReference>
<evidence type="ECO:0000313" key="2">
    <source>
        <dbReference type="Proteomes" id="UP000295050"/>
    </source>
</evidence>
<organism evidence="1 2">
    <name type="scientific">Rhodovulum bhavnagarense</name>
    <dbReference type="NCBI Taxonomy" id="992286"/>
    <lineage>
        <taxon>Bacteria</taxon>
        <taxon>Pseudomonadati</taxon>
        <taxon>Pseudomonadota</taxon>
        <taxon>Alphaproteobacteria</taxon>
        <taxon>Rhodobacterales</taxon>
        <taxon>Paracoccaceae</taxon>
        <taxon>Rhodovulum</taxon>
    </lineage>
</organism>
<accession>A0A4R2R9A0</accession>
<dbReference type="RefSeq" id="WP_165910194.1">
    <property type="nucleotide sequence ID" value="NZ_SLXU01000015.1"/>
</dbReference>
<dbReference type="Gene3D" id="3.40.50.150">
    <property type="entry name" value="Vaccinia Virus protein VP39"/>
    <property type="match status" value="1"/>
</dbReference>
<dbReference type="Gene3D" id="3.40.50.720">
    <property type="entry name" value="NAD(P)-binding Rossmann-like Domain"/>
    <property type="match status" value="1"/>
</dbReference>
<comment type="caution">
    <text evidence="1">The sequence shown here is derived from an EMBL/GenBank/DDBJ whole genome shotgun (WGS) entry which is preliminary data.</text>
</comment>